<evidence type="ECO:0000313" key="2">
    <source>
        <dbReference type="EMBL" id="MDQ0482021.1"/>
    </source>
</evidence>
<dbReference type="Pfam" id="PF21747">
    <property type="entry name" value="YpoC"/>
    <property type="match status" value="1"/>
</dbReference>
<name>A0ABU0K0J6_9BACL</name>
<feature type="domain" description="YpoC-like" evidence="1">
    <location>
        <begin position="56"/>
        <end position="162"/>
    </location>
</feature>
<sequence length="165" mass="19728">MNDKQILFNDLQNSFFFEGSDWVNILKQREGRLPFLFEVKHVQGIYTERPWDDPEAYLNAYFMEWKRCKPQLAKLFAERNKCYATTEMTAQIGYFFEALFWMNGLPARPGIWNEIFSTLSIKPLNGKERLQYLLKQPGLFVSFIQLDELIEEMHKKWKAKSVERL</sequence>
<comment type="caution">
    <text evidence="2">The sequence shown here is derived from an EMBL/GenBank/DDBJ whole genome shotgun (WGS) entry which is preliminary data.</text>
</comment>
<keyword evidence="3" id="KW-1185">Reference proteome</keyword>
<accession>A0ABU0K0J6</accession>
<dbReference type="RefSeq" id="WP_301550576.1">
    <property type="nucleotide sequence ID" value="NZ_JAQRMZ010000002.1"/>
</dbReference>
<proteinExistence type="predicted"/>
<reference evidence="2" key="1">
    <citation type="submission" date="2023-07" db="EMBL/GenBank/DDBJ databases">
        <title>Genomic Encyclopedia of Type Strains, Phase IV (KMG-IV): sequencing the most valuable type-strain genomes for metagenomic binning, comparative biology and taxonomic classification.</title>
        <authorList>
            <person name="Goeker M."/>
        </authorList>
    </citation>
    <scope>NUCLEOTIDE SEQUENCE [LARGE SCALE GENOMIC DNA]</scope>
    <source>
        <strain evidence="2">JSM 076093</strain>
    </source>
</reference>
<dbReference type="Proteomes" id="UP001226720">
    <property type="component" value="Unassembled WGS sequence"/>
</dbReference>
<dbReference type="InterPro" id="IPR048427">
    <property type="entry name" value="YpoC"/>
</dbReference>
<gene>
    <name evidence="2" type="ORF">QO000_000974</name>
</gene>
<organism evidence="2 3">
    <name type="scientific">Guptibacillus hwajinpoensis</name>
    <dbReference type="NCBI Taxonomy" id="208199"/>
    <lineage>
        <taxon>Bacteria</taxon>
        <taxon>Bacillati</taxon>
        <taxon>Bacillota</taxon>
        <taxon>Bacilli</taxon>
        <taxon>Bacillales</taxon>
        <taxon>Guptibacillaceae</taxon>
        <taxon>Guptibacillus</taxon>
    </lineage>
</organism>
<evidence type="ECO:0000259" key="1">
    <source>
        <dbReference type="Pfam" id="PF21747"/>
    </source>
</evidence>
<dbReference type="GeneID" id="301325833"/>
<dbReference type="EMBL" id="JAUSWM010000001">
    <property type="protein sequence ID" value="MDQ0482021.1"/>
    <property type="molecule type" value="Genomic_DNA"/>
</dbReference>
<protein>
    <recommendedName>
        <fullName evidence="1">YpoC-like domain-containing protein</fullName>
    </recommendedName>
</protein>
<evidence type="ECO:0000313" key="3">
    <source>
        <dbReference type="Proteomes" id="UP001226720"/>
    </source>
</evidence>